<evidence type="ECO:0000313" key="1">
    <source>
        <dbReference type="EMBL" id="MCI95622.1"/>
    </source>
</evidence>
<protein>
    <submittedName>
        <fullName evidence="1">Uncharacterized protein</fullName>
    </submittedName>
</protein>
<organism evidence="1 2">
    <name type="scientific">Trifolium medium</name>
    <dbReference type="NCBI Taxonomy" id="97028"/>
    <lineage>
        <taxon>Eukaryota</taxon>
        <taxon>Viridiplantae</taxon>
        <taxon>Streptophyta</taxon>
        <taxon>Embryophyta</taxon>
        <taxon>Tracheophyta</taxon>
        <taxon>Spermatophyta</taxon>
        <taxon>Magnoliopsida</taxon>
        <taxon>eudicotyledons</taxon>
        <taxon>Gunneridae</taxon>
        <taxon>Pentapetalae</taxon>
        <taxon>rosids</taxon>
        <taxon>fabids</taxon>
        <taxon>Fabales</taxon>
        <taxon>Fabaceae</taxon>
        <taxon>Papilionoideae</taxon>
        <taxon>50 kb inversion clade</taxon>
        <taxon>NPAAA clade</taxon>
        <taxon>Hologalegina</taxon>
        <taxon>IRL clade</taxon>
        <taxon>Trifolieae</taxon>
        <taxon>Trifolium</taxon>
    </lineage>
</organism>
<feature type="non-terminal residue" evidence="1">
    <location>
        <position position="1"/>
    </location>
</feature>
<proteinExistence type="predicted"/>
<sequence>HRDSKLHSESAALAEGRILGGWEEYAT</sequence>
<keyword evidence="2" id="KW-1185">Reference proteome</keyword>
<evidence type="ECO:0000313" key="2">
    <source>
        <dbReference type="Proteomes" id="UP000265520"/>
    </source>
</evidence>
<dbReference type="AlphaFoldDB" id="A0A392W7B6"/>
<comment type="caution">
    <text evidence="1">The sequence shown here is derived from an EMBL/GenBank/DDBJ whole genome shotgun (WGS) entry which is preliminary data.</text>
</comment>
<reference evidence="1 2" key="1">
    <citation type="journal article" date="2018" name="Front. Plant Sci.">
        <title>Red Clover (Trifolium pratense) and Zigzag Clover (T. medium) - A Picture of Genomic Similarities and Differences.</title>
        <authorList>
            <person name="Dluhosova J."/>
            <person name="Istvanek J."/>
            <person name="Nedelnik J."/>
            <person name="Repkova J."/>
        </authorList>
    </citation>
    <scope>NUCLEOTIDE SEQUENCE [LARGE SCALE GENOMIC DNA]</scope>
    <source>
        <strain evidence="2">cv. 10/8</strain>
        <tissue evidence="1">Leaf</tissue>
    </source>
</reference>
<dbReference type="EMBL" id="LXQA011392148">
    <property type="protein sequence ID" value="MCI95622.1"/>
    <property type="molecule type" value="Genomic_DNA"/>
</dbReference>
<dbReference type="Proteomes" id="UP000265520">
    <property type="component" value="Unassembled WGS sequence"/>
</dbReference>
<accession>A0A392W7B6</accession>
<name>A0A392W7B6_9FABA</name>